<dbReference type="GO" id="GO:0017025">
    <property type="term" value="F:TBP-class protein binding"/>
    <property type="evidence" value="ECO:0007669"/>
    <property type="project" value="InterPro"/>
</dbReference>
<comment type="caution">
    <text evidence="5">The sequence shown here is derived from an EMBL/GenBank/DDBJ whole genome shotgun (WGS) entry which is preliminary data.</text>
</comment>
<protein>
    <recommendedName>
        <fullName evidence="3">Transcription initiation factor TFIID subunit 1 histone acetyltransferase domain-containing protein</fullName>
    </recommendedName>
</protein>
<dbReference type="GO" id="GO:0016251">
    <property type="term" value="F:RNA polymerase II general transcription initiation factor activity"/>
    <property type="evidence" value="ECO:0007669"/>
    <property type="project" value="InterPro"/>
</dbReference>
<name>A0A8S2TKM1_9BILA</name>
<dbReference type="Proteomes" id="UP000681720">
    <property type="component" value="Unassembled WGS sequence"/>
</dbReference>
<dbReference type="Pfam" id="PF12157">
    <property type="entry name" value="DUF3591"/>
    <property type="match status" value="1"/>
</dbReference>
<dbReference type="GO" id="GO:0005669">
    <property type="term" value="C:transcription factor TFIID complex"/>
    <property type="evidence" value="ECO:0007669"/>
    <property type="project" value="InterPro"/>
</dbReference>
<feature type="domain" description="Transcription initiation factor TFIID subunit 1 histone acetyltransferase" evidence="3">
    <location>
        <begin position="6"/>
        <end position="93"/>
    </location>
</feature>
<evidence type="ECO:0000313" key="5">
    <source>
        <dbReference type="EMBL" id="CAF4286426.1"/>
    </source>
</evidence>
<dbReference type="AlphaFoldDB" id="A0A8S2TKM1"/>
<feature type="non-terminal residue" evidence="5">
    <location>
        <position position="1"/>
    </location>
</feature>
<dbReference type="Proteomes" id="UP000681967">
    <property type="component" value="Unassembled WGS sequence"/>
</dbReference>
<accession>A0A8S2TKM1</accession>
<sequence length="95" mass="11173">HTTAFEVDYGELIYTHASPFLWPIPRGLNIQTMENNMFIAPIYRQTSLRNDFLIIFNRKNGFSIRNIDNIFITGQQCPLMEVPIPQSKRVNLFQR</sequence>
<evidence type="ECO:0000259" key="3">
    <source>
        <dbReference type="Pfam" id="PF12157"/>
    </source>
</evidence>
<dbReference type="EMBL" id="CAJOBH010011447">
    <property type="protein sequence ID" value="CAF4162937.1"/>
    <property type="molecule type" value="Genomic_DNA"/>
</dbReference>
<reference evidence="5" key="1">
    <citation type="submission" date="2021-02" db="EMBL/GenBank/DDBJ databases">
        <authorList>
            <person name="Nowell W R."/>
        </authorList>
    </citation>
    <scope>NUCLEOTIDE SEQUENCE</scope>
</reference>
<dbReference type="GO" id="GO:0051123">
    <property type="term" value="P:RNA polymerase II preinitiation complex assembly"/>
    <property type="evidence" value="ECO:0007669"/>
    <property type="project" value="TreeGrafter"/>
</dbReference>
<dbReference type="InterPro" id="IPR022591">
    <property type="entry name" value="TAF1_HAT_dom"/>
</dbReference>
<organism evidence="5 6">
    <name type="scientific">Rotaria magnacalcarata</name>
    <dbReference type="NCBI Taxonomy" id="392030"/>
    <lineage>
        <taxon>Eukaryota</taxon>
        <taxon>Metazoa</taxon>
        <taxon>Spiralia</taxon>
        <taxon>Gnathifera</taxon>
        <taxon>Rotifera</taxon>
        <taxon>Eurotatoria</taxon>
        <taxon>Bdelloidea</taxon>
        <taxon>Philodinida</taxon>
        <taxon>Philodinidae</taxon>
        <taxon>Rotaria</taxon>
    </lineage>
</organism>
<gene>
    <name evidence="4" type="ORF">BYL167_LOCUS22063</name>
    <name evidence="5" type="ORF">GIL414_LOCUS25203</name>
</gene>
<evidence type="ECO:0000256" key="1">
    <source>
        <dbReference type="ARBA" id="ARBA00004123"/>
    </source>
</evidence>
<comment type="subcellular location">
    <subcellularLocation>
        <location evidence="1">Nucleus</location>
    </subcellularLocation>
</comment>
<proteinExistence type="predicted"/>
<evidence type="ECO:0000313" key="6">
    <source>
        <dbReference type="Proteomes" id="UP000681720"/>
    </source>
</evidence>
<keyword evidence="2" id="KW-0539">Nucleus</keyword>
<dbReference type="GO" id="GO:0004402">
    <property type="term" value="F:histone acetyltransferase activity"/>
    <property type="evidence" value="ECO:0007669"/>
    <property type="project" value="InterPro"/>
</dbReference>
<dbReference type="EMBL" id="CAJOBJ010033429">
    <property type="protein sequence ID" value="CAF4286426.1"/>
    <property type="molecule type" value="Genomic_DNA"/>
</dbReference>
<dbReference type="PANTHER" id="PTHR13900:SF0">
    <property type="entry name" value="TRANSCRIPTION INITIATION FACTOR TFIID SUBUNIT 1"/>
    <property type="match status" value="1"/>
</dbReference>
<evidence type="ECO:0000313" key="4">
    <source>
        <dbReference type="EMBL" id="CAF4162937.1"/>
    </source>
</evidence>
<evidence type="ECO:0000256" key="2">
    <source>
        <dbReference type="ARBA" id="ARBA00023242"/>
    </source>
</evidence>
<feature type="non-terminal residue" evidence="5">
    <location>
        <position position="95"/>
    </location>
</feature>
<dbReference type="InterPro" id="IPR040240">
    <property type="entry name" value="TAF1"/>
</dbReference>
<dbReference type="PANTHER" id="PTHR13900">
    <property type="entry name" value="TRANSCRIPTION INITIATION FACTOR TFIID"/>
    <property type="match status" value="1"/>
</dbReference>